<keyword evidence="2" id="KW-1185">Reference proteome</keyword>
<accession>A0A653CI82</accession>
<dbReference type="AlphaFoldDB" id="A0A653CI82"/>
<gene>
    <name evidence="1" type="ORF">CALMAC_LOCUS9176</name>
</gene>
<reference evidence="1 2" key="1">
    <citation type="submission" date="2019-01" db="EMBL/GenBank/DDBJ databases">
        <authorList>
            <person name="Sayadi A."/>
        </authorList>
    </citation>
    <scope>NUCLEOTIDE SEQUENCE [LARGE SCALE GENOMIC DNA]</scope>
</reference>
<evidence type="ECO:0000313" key="2">
    <source>
        <dbReference type="Proteomes" id="UP000410492"/>
    </source>
</evidence>
<protein>
    <submittedName>
        <fullName evidence="1">Uncharacterized protein</fullName>
    </submittedName>
</protein>
<evidence type="ECO:0000313" key="1">
    <source>
        <dbReference type="EMBL" id="VEN47396.1"/>
    </source>
</evidence>
<feature type="non-terminal residue" evidence="1">
    <location>
        <position position="53"/>
    </location>
</feature>
<dbReference type="EMBL" id="CAACVG010007864">
    <property type="protein sequence ID" value="VEN47396.1"/>
    <property type="molecule type" value="Genomic_DNA"/>
</dbReference>
<organism evidence="1 2">
    <name type="scientific">Callosobruchus maculatus</name>
    <name type="common">Southern cowpea weevil</name>
    <name type="synonym">Pulse bruchid</name>
    <dbReference type="NCBI Taxonomy" id="64391"/>
    <lineage>
        <taxon>Eukaryota</taxon>
        <taxon>Metazoa</taxon>
        <taxon>Ecdysozoa</taxon>
        <taxon>Arthropoda</taxon>
        <taxon>Hexapoda</taxon>
        <taxon>Insecta</taxon>
        <taxon>Pterygota</taxon>
        <taxon>Neoptera</taxon>
        <taxon>Endopterygota</taxon>
        <taxon>Coleoptera</taxon>
        <taxon>Polyphaga</taxon>
        <taxon>Cucujiformia</taxon>
        <taxon>Chrysomeloidea</taxon>
        <taxon>Chrysomelidae</taxon>
        <taxon>Bruchinae</taxon>
        <taxon>Bruchini</taxon>
        <taxon>Callosobruchus</taxon>
    </lineage>
</organism>
<proteinExistence type="predicted"/>
<name>A0A653CI82_CALMS</name>
<sequence>MNAKVTQLQQRCKSHLSKIWFQWHDINQNMNTTFILIPTTITSVLVIKYAKIS</sequence>
<dbReference type="Proteomes" id="UP000410492">
    <property type="component" value="Unassembled WGS sequence"/>
</dbReference>